<reference evidence="3 4" key="2">
    <citation type="submission" date="2016-08" db="EMBL/GenBank/DDBJ databases">
        <title>Pervasive Adenine N6-methylation of Active Genes in Fungi.</title>
        <authorList>
            <consortium name="DOE Joint Genome Institute"/>
            <person name="Mondo S.J."/>
            <person name="Dannebaum R.O."/>
            <person name="Kuo R.C."/>
            <person name="Labutti K."/>
            <person name="Haridas S."/>
            <person name="Kuo A."/>
            <person name="Salamov A."/>
            <person name="Ahrendt S.R."/>
            <person name="Lipzen A."/>
            <person name="Sullivan W."/>
            <person name="Andreopoulos W.B."/>
            <person name="Clum A."/>
            <person name="Lindquist E."/>
            <person name="Daum C."/>
            <person name="Ramamoorthy G.K."/>
            <person name="Gryganskyi A."/>
            <person name="Culley D."/>
            <person name="Magnuson J.K."/>
            <person name="James T.Y."/>
            <person name="O'Malley M.A."/>
            <person name="Stajich J.E."/>
            <person name="Spatafora J.W."/>
            <person name="Visel A."/>
            <person name="Grigoriev I.V."/>
        </authorList>
    </citation>
    <scope>NUCLEOTIDE SEQUENCE [LARGE SCALE GENOMIC DNA]</scope>
    <source>
        <strain evidence="3 4">S4</strain>
    </source>
</reference>
<dbReference type="PANTHER" id="PTHR43355">
    <property type="entry name" value="FLAVIN REDUCTASE (NADPH)"/>
    <property type="match status" value="1"/>
</dbReference>
<dbReference type="GO" id="GO:0004074">
    <property type="term" value="F:biliverdin reductase [NAD(P)H] activity"/>
    <property type="evidence" value="ECO:0007669"/>
    <property type="project" value="TreeGrafter"/>
</dbReference>
<dbReference type="InterPro" id="IPR016040">
    <property type="entry name" value="NAD(P)-bd_dom"/>
</dbReference>
<dbReference type="GO" id="GO:0042602">
    <property type="term" value="F:riboflavin reductase (NADPH) activity"/>
    <property type="evidence" value="ECO:0007669"/>
    <property type="project" value="TreeGrafter"/>
</dbReference>
<dbReference type="Gene3D" id="3.40.50.720">
    <property type="entry name" value="NAD(P)-binding Rossmann-like Domain"/>
    <property type="match status" value="1"/>
</dbReference>
<dbReference type="Proteomes" id="UP000193944">
    <property type="component" value="Unassembled WGS sequence"/>
</dbReference>
<dbReference type="InterPro" id="IPR036291">
    <property type="entry name" value="NAD(P)-bd_dom_sf"/>
</dbReference>
<keyword evidence="4" id="KW-1185">Reference proteome</keyword>
<dbReference type="SUPFAM" id="SSF51735">
    <property type="entry name" value="NAD(P)-binding Rossmann-fold domains"/>
    <property type="match status" value="1"/>
</dbReference>
<dbReference type="OrthoDB" id="63935at2759"/>
<dbReference type="Pfam" id="PF13460">
    <property type="entry name" value="NAD_binding_10"/>
    <property type="match status" value="1"/>
</dbReference>
<dbReference type="PANTHER" id="PTHR43355:SF2">
    <property type="entry name" value="FLAVIN REDUCTASE (NADPH)"/>
    <property type="match status" value="1"/>
</dbReference>
<proteinExistence type="inferred from homology"/>
<sequence length="200" mass="22076">MSKNILIIGATGSIGSKLRKTLLEKTDYKLTLFSTRANRLRINSDREVAISGDVNNKSDLMKVVQNQDAVFAALSGNLGTMAKNIVNVMEQSTTKRLIFISSMGIYNEIPSSVGGGNLNENSMLRPYREAADVIEASNLDYTIIRPGWFDEGSDDYEVTEKGQPFGGHDVSRQAICNLVLKLIQENDYGIRKSLGINRPQ</sequence>
<accession>A0A1Y1XNH4</accession>
<dbReference type="EMBL" id="MCFG01000011">
    <property type="protein sequence ID" value="ORX87215.1"/>
    <property type="molecule type" value="Genomic_DNA"/>
</dbReference>
<evidence type="ECO:0000259" key="2">
    <source>
        <dbReference type="Pfam" id="PF13460"/>
    </source>
</evidence>
<gene>
    <name evidence="3" type="ORF">BCR32DRAFT_324570</name>
</gene>
<comment type="caution">
    <text evidence="3">The sequence shown here is derived from an EMBL/GenBank/DDBJ whole genome shotgun (WGS) entry which is preliminary data.</text>
</comment>
<organism evidence="3 4">
    <name type="scientific">Anaeromyces robustus</name>
    <dbReference type="NCBI Taxonomy" id="1754192"/>
    <lineage>
        <taxon>Eukaryota</taxon>
        <taxon>Fungi</taxon>
        <taxon>Fungi incertae sedis</taxon>
        <taxon>Chytridiomycota</taxon>
        <taxon>Chytridiomycota incertae sedis</taxon>
        <taxon>Neocallimastigomycetes</taxon>
        <taxon>Neocallimastigales</taxon>
        <taxon>Neocallimastigaceae</taxon>
        <taxon>Anaeromyces</taxon>
    </lineage>
</organism>
<evidence type="ECO:0000313" key="4">
    <source>
        <dbReference type="Proteomes" id="UP000193944"/>
    </source>
</evidence>
<evidence type="ECO:0000313" key="3">
    <source>
        <dbReference type="EMBL" id="ORX87215.1"/>
    </source>
</evidence>
<dbReference type="AlphaFoldDB" id="A0A1Y1XNH4"/>
<dbReference type="InterPro" id="IPR051606">
    <property type="entry name" value="Polyketide_Oxido-like"/>
</dbReference>
<feature type="domain" description="NAD(P)-binding" evidence="2">
    <location>
        <begin position="9"/>
        <end position="185"/>
    </location>
</feature>
<reference evidence="3 4" key="1">
    <citation type="submission" date="2016-08" db="EMBL/GenBank/DDBJ databases">
        <title>A Parts List for Fungal Cellulosomes Revealed by Comparative Genomics.</title>
        <authorList>
            <consortium name="DOE Joint Genome Institute"/>
            <person name="Haitjema C.H."/>
            <person name="Gilmore S.P."/>
            <person name="Henske J.K."/>
            <person name="Solomon K.V."/>
            <person name="De Groot R."/>
            <person name="Kuo A."/>
            <person name="Mondo S.J."/>
            <person name="Salamov A.A."/>
            <person name="Labutti K."/>
            <person name="Zhao Z."/>
            <person name="Chiniquy J."/>
            <person name="Barry K."/>
            <person name="Brewer H.M."/>
            <person name="Purvine S.O."/>
            <person name="Wright A.T."/>
            <person name="Boxma B."/>
            <person name="Van Alen T."/>
            <person name="Hackstein J.H."/>
            <person name="Baker S.E."/>
            <person name="Grigoriev I.V."/>
            <person name="O'Malley M.A."/>
        </authorList>
    </citation>
    <scope>NUCLEOTIDE SEQUENCE [LARGE SCALE GENOMIC DNA]</scope>
    <source>
        <strain evidence="3 4">S4</strain>
    </source>
</reference>
<evidence type="ECO:0000256" key="1">
    <source>
        <dbReference type="ARBA" id="ARBA00038376"/>
    </source>
</evidence>
<comment type="similarity">
    <text evidence="1">Belongs to the avfA family.</text>
</comment>
<name>A0A1Y1XNH4_9FUNG</name>
<protein>
    <submittedName>
        <fullName evidence="3">NAD dependent epimerase/dehydratase family protein</fullName>
    </submittedName>
</protein>